<name>A0AAD7IW35_9AGAR</name>
<dbReference type="AlphaFoldDB" id="A0AAD7IW35"/>
<proteinExistence type="predicted"/>
<comment type="caution">
    <text evidence="1">The sequence shown here is derived from an EMBL/GenBank/DDBJ whole genome shotgun (WGS) entry which is preliminary data.</text>
</comment>
<dbReference type="EMBL" id="JARJLG010000077">
    <property type="protein sequence ID" value="KAJ7751740.1"/>
    <property type="molecule type" value="Genomic_DNA"/>
</dbReference>
<reference evidence="1" key="1">
    <citation type="submission" date="2023-03" db="EMBL/GenBank/DDBJ databases">
        <title>Massive genome expansion in bonnet fungi (Mycena s.s.) driven by repeated elements and novel gene families across ecological guilds.</title>
        <authorList>
            <consortium name="Lawrence Berkeley National Laboratory"/>
            <person name="Harder C.B."/>
            <person name="Miyauchi S."/>
            <person name="Viragh M."/>
            <person name="Kuo A."/>
            <person name="Thoen E."/>
            <person name="Andreopoulos B."/>
            <person name="Lu D."/>
            <person name="Skrede I."/>
            <person name="Drula E."/>
            <person name="Henrissat B."/>
            <person name="Morin E."/>
            <person name="Kohler A."/>
            <person name="Barry K."/>
            <person name="LaButti K."/>
            <person name="Morin E."/>
            <person name="Salamov A."/>
            <person name="Lipzen A."/>
            <person name="Mereny Z."/>
            <person name="Hegedus B."/>
            <person name="Baldrian P."/>
            <person name="Stursova M."/>
            <person name="Weitz H."/>
            <person name="Taylor A."/>
            <person name="Grigoriev I.V."/>
            <person name="Nagy L.G."/>
            <person name="Martin F."/>
            <person name="Kauserud H."/>
        </authorList>
    </citation>
    <scope>NUCLEOTIDE SEQUENCE</scope>
    <source>
        <strain evidence="1">CBHHK188m</strain>
    </source>
</reference>
<protein>
    <submittedName>
        <fullName evidence="1">Uncharacterized protein</fullName>
    </submittedName>
</protein>
<organism evidence="1 2">
    <name type="scientific">Mycena maculata</name>
    <dbReference type="NCBI Taxonomy" id="230809"/>
    <lineage>
        <taxon>Eukaryota</taxon>
        <taxon>Fungi</taxon>
        <taxon>Dikarya</taxon>
        <taxon>Basidiomycota</taxon>
        <taxon>Agaricomycotina</taxon>
        <taxon>Agaricomycetes</taxon>
        <taxon>Agaricomycetidae</taxon>
        <taxon>Agaricales</taxon>
        <taxon>Marasmiineae</taxon>
        <taxon>Mycenaceae</taxon>
        <taxon>Mycena</taxon>
    </lineage>
</organism>
<keyword evidence="2" id="KW-1185">Reference proteome</keyword>
<accession>A0AAD7IW35</accession>
<dbReference type="Proteomes" id="UP001215280">
    <property type="component" value="Unassembled WGS sequence"/>
</dbReference>
<evidence type="ECO:0000313" key="1">
    <source>
        <dbReference type="EMBL" id="KAJ7751740.1"/>
    </source>
</evidence>
<sequence length="341" mass="37875">MSGVGPLIGDQRQRVRASAILRPPLCARTMMRTLDARTRIVYFAWCAGAKDTARTITVSVALIYSTIHLIPPFVLCFPVTVLVALFSVQWQTGPMRPSFGTGCVQTGKFWEQSFHLLESICDLRFSRHIRCSSGSWVLIQPFLRISTRSARMPVLSGRTHTHKVPHAKRTFGAHAPLFQAMLSEHTHPFSLRLALPRHLPRPLLAPLFRLCFQFLFAGEIETPGDPDPPWRPAAGFPLAPRTHGSSCHLSQLPVLTSVVGSAVGPPPHLCLRLHRLGSVICEDFNIRIRHHREPRKDGISMDTTSSRKILANIKTQSNLSRIESGWLDNGRDDSVGRAAGA</sequence>
<evidence type="ECO:0000313" key="2">
    <source>
        <dbReference type="Proteomes" id="UP001215280"/>
    </source>
</evidence>
<gene>
    <name evidence="1" type="ORF">DFH07DRAFT_825978</name>
</gene>